<reference evidence="1 2" key="1">
    <citation type="submission" date="2019-05" db="EMBL/GenBank/DDBJ databases">
        <title>Draft genome sequence of Nonomuraea turkmeniaca DSM 43926.</title>
        <authorList>
            <person name="Saricaoglu S."/>
            <person name="Isik K."/>
        </authorList>
    </citation>
    <scope>NUCLEOTIDE SEQUENCE [LARGE SCALE GENOMIC DNA]</scope>
    <source>
        <strain evidence="1 2">DSM 43926</strain>
    </source>
</reference>
<dbReference type="AlphaFoldDB" id="A0A5S4FAB4"/>
<organism evidence="1 2">
    <name type="scientific">Nonomuraea turkmeniaca</name>
    <dbReference type="NCBI Taxonomy" id="103838"/>
    <lineage>
        <taxon>Bacteria</taxon>
        <taxon>Bacillati</taxon>
        <taxon>Actinomycetota</taxon>
        <taxon>Actinomycetes</taxon>
        <taxon>Streptosporangiales</taxon>
        <taxon>Streptosporangiaceae</taxon>
        <taxon>Nonomuraea</taxon>
    </lineage>
</organism>
<dbReference type="EMBL" id="VCKY01000114">
    <property type="protein sequence ID" value="TMR14092.1"/>
    <property type="molecule type" value="Genomic_DNA"/>
</dbReference>
<gene>
    <name evidence="1" type="ORF">ETD86_29545</name>
</gene>
<accession>A0A5S4FAB4</accession>
<comment type="caution">
    <text evidence="1">The sequence shown here is derived from an EMBL/GenBank/DDBJ whole genome shotgun (WGS) entry which is preliminary data.</text>
</comment>
<dbReference type="RefSeq" id="WP_138669529.1">
    <property type="nucleotide sequence ID" value="NZ_VCKY01000114.1"/>
</dbReference>
<proteinExistence type="predicted"/>
<dbReference type="Proteomes" id="UP000309128">
    <property type="component" value="Unassembled WGS sequence"/>
</dbReference>
<sequence length="79" mass="9089">MPEEEADEAAWEAWARSIHGQAEVWRKVGVADLDRQWRHVAWDMIRLVWVTASMSDVRRFLQRLEVLAGDGQESGAAVR</sequence>
<evidence type="ECO:0000313" key="2">
    <source>
        <dbReference type="Proteomes" id="UP000309128"/>
    </source>
</evidence>
<name>A0A5S4FAB4_9ACTN</name>
<protein>
    <submittedName>
        <fullName evidence="1">Uncharacterized protein</fullName>
    </submittedName>
</protein>
<keyword evidence="2" id="KW-1185">Reference proteome</keyword>
<evidence type="ECO:0000313" key="1">
    <source>
        <dbReference type="EMBL" id="TMR14092.1"/>
    </source>
</evidence>